<keyword evidence="3" id="KW-0328">Glycosyltransferase</keyword>
<keyword evidence="9" id="KW-0325">Glycoprotein</keyword>
<dbReference type="GO" id="GO:0016020">
    <property type="term" value="C:membrane"/>
    <property type="evidence" value="ECO:0007669"/>
    <property type="project" value="UniProtKB-SubCell"/>
</dbReference>
<dbReference type="OrthoDB" id="2019572at2759"/>
<evidence type="ECO:0000256" key="5">
    <source>
        <dbReference type="ARBA" id="ARBA00022692"/>
    </source>
</evidence>
<keyword evidence="7 11" id="KW-1133">Transmembrane helix</keyword>
<comment type="similarity">
    <text evidence="10">Belongs to the glycosyltransferase 14 family.</text>
</comment>
<name>A0A8E0VKB0_9TREM</name>
<keyword evidence="8 11" id="KW-0472">Membrane</keyword>
<comment type="pathway">
    <text evidence="2">Protein modification; protein glycosylation.</text>
</comment>
<evidence type="ECO:0000256" key="1">
    <source>
        <dbReference type="ARBA" id="ARBA00004606"/>
    </source>
</evidence>
<evidence type="ECO:0000256" key="4">
    <source>
        <dbReference type="ARBA" id="ARBA00022679"/>
    </source>
</evidence>
<gene>
    <name evidence="12" type="ORF">FBUS_07249</name>
</gene>
<evidence type="ECO:0000256" key="6">
    <source>
        <dbReference type="ARBA" id="ARBA00022968"/>
    </source>
</evidence>
<keyword evidence="5 11" id="KW-0812">Transmembrane</keyword>
<evidence type="ECO:0000256" key="8">
    <source>
        <dbReference type="ARBA" id="ARBA00023136"/>
    </source>
</evidence>
<dbReference type="AlphaFoldDB" id="A0A8E0VKB0"/>
<dbReference type="GO" id="GO:0008375">
    <property type="term" value="F:acetylglucosaminyltransferase activity"/>
    <property type="evidence" value="ECO:0007669"/>
    <property type="project" value="TreeGrafter"/>
</dbReference>
<dbReference type="InterPro" id="IPR003406">
    <property type="entry name" value="Glyco_trans_14"/>
</dbReference>
<dbReference type="Pfam" id="PF02485">
    <property type="entry name" value="Branch"/>
    <property type="match status" value="1"/>
</dbReference>
<dbReference type="EMBL" id="LUCM01005074">
    <property type="protein sequence ID" value="KAA0193372.1"/>
    <property type="molecule type" value="Genomic_DNA"/>
</dbReference>
<evidence type="ECO:0000256" key="3">
    <source>
        <dbReference type="ARBA" id="ARBA00022676"/>
    </source>
</evidence>
<keyword evidence="13" id="KW-1185">Reference proteome</keyword>
<evidence type="ECO:0000256" key="10">
    <source>
        <dbReference type="ARBA" id="ARBA00038150"/>
    </source>
</evidence>
<evidence type="ECO:0000256" key="2">
    <source>
        <dbReference type="ARBA" id="ARBA00004922"/>
    </source>
</evidence>
<feature type="transmembrane region" description="Helical" evidence="11">
    <location>
        <begin position="17"/>
        <end position="37"/>
    </location>
</feature>
<proteinExistence type="inferred from homology"/>
<keyword evidence="4" id="KW-0808">Transferase</keyword>
<comment type="caution">
    <text evidence="12">The sequence shown here is derived from an EMBL/GenBank/DDBJ whole genome shotgun (WGS) entry which is preliminary data.</text>
</comment>
<evidence type="ECO:0000256" key="11">
    <source>
        <dbReference type="SAM" id="Phobius"/>
    </source>
</evidence>
<evidence type="ECO:0000313" key="13">
    <source>
        <dbReference type="Proteomes" id="UP000728185"/>
    </source>
</evidence>
<protein>
    <submittedName>
        <fullName evidence="12">N-acetyllactosaminide beta-1 6-N-acetylglucosaminyl-transferase</fullName>
    </submittedName>
</protein>
<evidence type="ECO:0000256" key="9">
    <source>
        <dbReference type="ARBA" id="ARBA00023180"/>
    </source>
</evidence>
<keyword evidence="6" id="KW-0735">Signal-anchor</keyword>
<evidence type="ECO:0000256" key="7">
    <source>
        <dbReference type="ARBA" id="ARBA00022989"/>
    </source>
</evidence>
<reference evidence="12" key="1">
    <citation type="submission" date="2019-05" db="EMBL/GenBank/DDBJ databases">
        <title>Annotation for the trematode Fasciolopsis buski.</title>
        <authorList>
            <person name="Choi Y.-J."/>
        </authorList>
    </citation>
    <scope>NUCLEOTIDE SEQUENCE</scope>
    <source>
        <strain evidence="12">HT</strain>
        <tissue evidence="12">Whole worm</tissue>
    </source>
</reference>
<dbReference type="PANTHER" id="PTHR19297:SF185">
    <property type="entry name" value="BETA-1,3-GALACTOSYL-O-GLYCOSYL-GLYCOPROTEIN BETA-1,6-N-ACETYLGLUCOSAMINYLTRANSFERASE 3"/>
    <property type="match status" value="1"/>
</dbReference>
<accession>A0A8E0VKB0</accession>
<dbReference type="Proteomes" id="UP000728185">
    <property type="component" value="Unassembled WGS sequence"/>
</dbReference>
<sequence length="414" mass="48531">MVCQIGASSMGQKRRRFLWIIFTSIFLTWIILIATYLRQLPPTSQTFSWTICELLFQGNDDLADRAQHIQMPDRNLDSCEVITKFNGQTPWISPEEKQYPLAFAMSVFENPQQFAHLLRLIYRPQNVYCVHIDRKTPNSVTDQFSRIAHCFGPNVFLIPPEERVDVAWGYFSVLQSTLVCARHLLSQTVVPNWKYMLNMNNKEFPLRTNWEMVAALEALNGSNLVENAVCPDMEQRKPIHEFNFTFDWYKGSFLTALRHEFVQFMFTNPNAVELIEAMRRERRLRKVHDELLFSTLAYNPHLGAPGACLHAHPINVSDPRSWYLGRFVNWNATKCPSGYQVHGVCIFGTRDVSTLIREPHLMANKFFWDFQPVAYTCMEYWFVQKLRYEKKHHALHPSFDRQLYANLYCSSEHI</sequence>
<organism evidence="12 13">
    <name type="scientific">Fasciolopsis buskii</name>
    <dbReference type="NCBI Taxonomy" id="27845"/>
    <lineage>
        <taxon>Eukaryota</taxon>
        <taxon>Metazoa</taxon>
        <taxon>Spiralia</taxon>
        <taxon>Lophotrochozoa</taxon>
        <taxon>Platyhelminthes</taxon>
        <taxon>Trematoda</taxon>
        <taxon>Digenea</taxon>
        <taxon>Plagiorchiida</taxon>
        <taxon>Echinostomata</taxon>
        <taxon>Echinostomatoidea</taxon>
        <taxon>Fasciolidae</taxon>
        <taxon>Fasciolopsis</taxon>
    </lineage>
</organism>
<dbReference type="PANTHER" id="PTHR19297">
    <property type="entry name" value="GLYCOSYLTRANSFERASE 14 FAMILY MEMBER"/>
    <property type="match status" value="1"/>
</dbReference>
<evidence type="ECO:0000313" key="12">
    <source>
        <dbReference type="EMBL" id="KAA0193372.1"/>
    </source>
</evidence>
<comment type="subcellular location">
    <subcellularLocation>
        <location evidence="1">Membrane</location>
        <topology evidence="1">Single-pass type II membrane protein</topology>
    </subcellularLocation>
</comment>